<protein>
    <recommendedName>
        <fullName evidence="4">GyrI-like small molecule binding domain-containing protein</fullName>
    </recommendedName>
</protein>
<keyword evidence="1" id="KW-0812">Transmembrane</keyword>
<dbReference type="AlphaFoldDB" id="A0A1E5T4M0"/>
<dbReference type="Proteomes" id="UP000095552">
    <property type="component" value="Unassembled WGS sequence"/>
</dbReference>
<evidence type="ECO:0000313" key="3">
    <source>
        <dbReference type="Proteomes" id="UP000095552"/>
    </source>
</evidence>
<dbReference type="STRING" id="1563681.BFP71_01235"/>
<evidence type="ECO:0000313" key="2">
    <source>
        <dbReference type="EMBL" id="OEK06329.1"/>
    </source>
</evidence>
<sequence>MSKKLVTILGVTTIAIITAVYLYLGGLNSVEYSLENISDYNLVGIPFEGKAKDKAIEEAYFEAKAYIENGTISGTLALVHYNDTTLEKDEQKLFIGIKLNGGTSKVPENYERITIPARMAMRATIEAHNSVMPSPHKIEETLYQKAEELNLKLQDFTVEQYVSANLLIIDMIAK</sequence>
<gene>
    <name evidence="2" type="ORF">BFP71_01235</name>
</gene>
<reference evidence="2 3" key="1">
    <citation type="submission" date="2016-08" db="EMBL/GenBank/DDBJ databases">
        <title>Draft genome of Fabibacter sp. strain SK-8.</title>
        <authorList>
            <person name="Wong S.-K."/>
            <person name="Hamasaki K."/>
            <person name="Yoshizawa S."/>
        </authorList>
    </citation>
    <scope>NUCLEOTIDE SEQUENCE [LARGE SCALE GENOMIC DNA]</scope>
    <source>
        <strain evidence="2 3">SK-8</strain>
    </source>
</reference>
<dbReference type="RefSeq" id="WP_069833640.1">
    <property type="nucleotide sequence ID" value="NZ_MDGQ01000003.1"/>
</dbReference>
<evidence type="ECO:0000256" key="1">
    <source>
        <dbReference type="SAM" id="Phobius"/>
    </source>
</evidence>
<keyword evidence="3" id="KW-1185">Reference proteome</keyword>
<feature type="transmembrane region" description="Helical" evidence="1">
    <location>
        <begin position="6"/>
        <end position="24"/>
    </location>
</feature>
<keyword evidence="1" id="KW-1133">Transmembrane helix</keyword>
<organism evidence="2 3">
    <name type="scientific">Roseivirga misakiensis</name>
    <dbReference type="NCBI Taxonomy" id="1563681"/>
    <lineage>
        <taxon>Bacteria</taxon>
        <taxon>Pseudomonadati</taxon>
        <taxon>Bacteroidota</taxon>
        <taxon>Cytophagia</taxon>
        <taxon>Cytophagales</taxon>
        <taxon>Roseivirgaceae</taxon>
        <taxon>Roseivirga</taxon>
    </lineage>
</organism>
<dbReference type="OrthoDB" id="850851at2"/>
<evidence type="ECO:0008006" key="4">
    <source>
        <dbReference type="Google" id="ProtNLM"/>
    </source>
</evidence>
<accession>A0A1E5T4M0</accession>
<comment type="caution">
    <text evidence="2">The sequence shown here is derived from an EMBL/GenBank/DDBJ whole genome shotgun (WGS) entry which is preliminary data.</text>
</comment>
<name>A0A1E5T4M0_9BACT</name>
<keyword evidence="1" id="KW-0472">Membrane</keyword>
<dbReference type="EMBL" id="MDGQ01000003">
    <property type="protein sequence ID" value="OEK06329.1"/>
    <property type="molecule type" value="Genomic_DNA"/>
</dbReference>
<proteinExistence type="predicted"/>